<dbReference type="Proteomes" id="UP001387100">
    <property type="component" value="Unassembled WGS sequence"/>
</dbReference>
<dbReference type="RefSeq" id="WP_339575058.1">
    <property type="nucleotide sequence ID" value="NZ_JBBIAA010000010.1"/>
</dbReference>
<gene>
    <name evidence="2" type="ORF">WDZ17_10255</name>
</gene>
<dbReference type="InterPro" id="IPR018966">
    <property type="entry name" value="VTC_domain"/>
</dbReference>
<dbReference type="EMBL" id="JBBIAA010000010">
    <property type="protein sequence ID" value="MEJ5945673.1"/>
    <property type="molecule type" value="Genomic_DNA"/>
</dbReference>
<feature type="domain" description="VTC" evidence="1">
    <location>
        <begin position="45"/>
        <end position="248"/>
    </location>
</feature>
<dbReference type="SUPFAM" id="SSF55154">
    <property type="entry name" value="CYTH-like phosphatases"/>
    <property type="match status" value="1"/>
</dbReference>
<name>A0ABU8RKZ2_9ACTN</name>
<keyword evidence="3" id="KW-1185">Reference proteome</keyword>
<dbReference type="InterPro" id="IPR042267">
    <property type="entry name" value="VTC_sf"/>
</dbReference>
<evidence type="ECO:0000313" key="3">
    <source>
        <dbReference type="Proteomes" id="UP001387100"/>
    </source>
</evidence>
<dbReference type="Pfam" id="PF09359">
    <property type="entry name" value="VTC"/>
    <property type="match status" value="1"/>
</dbReference>
<evidence type="ECO:0000313" key="2">
    <source>
        <dbReference type="EMBL" id="MEJ5945673.1"/>
    </source>
</evidence>
<dbReference type="Gene3D" id="3.20.100.30">
    <property type="entry name" value="VTC, catalytic tunnel domain"/>
    <property type="match status" value="1"/>
</dbReference>
<dbReference type="CDD" id="cd07750">
    <property type="entry name" value="PolyPPase_VTC_like"/>
    <property type="match status" value="1"/>
</dbReference>
<dbReference type="InterPro" id="IPR033469">
    <property type="entry name" value="CYTH-like_dom_sf"/>
</dbReference>
<proteinExistence type="predicted"/>
<evidence type="ECO:0000259" key="1">
    <source>
        <dbReference type="Pfam" id="PF09359"/>
    </source>
</evidence>
<comment type="caution">
    <text evidence="2">The sequence shown here is derived from an EMBL/GenBank/DDBJ whole genome shotgun (WGS) entry which is preliminary data.</text>
</comment>
<reference evidence="2 3" key="1">
    <citation type="journal article" date="2017" name="Int. J. Syst. Evol. Microbiol.">
        <title>Pseudokineococcus basanitobsidens sp. nov., isolated from volcanic rock.</title>
        <authorList>
            <person name="Lee D.W."/>
            <person name="Park M.Y."/>
            <person name="Kim J.J."/>
            <person name="Kim B.S."/>
        </authorList>
    </citation>
    <scope>NUCLEOTIDE SEQUENCE [LARGE SCALE GENOMIC DNA]</scope>
    <source>
        <strain evidence="2 3">DSM 103726</strain>
    </source>
</reference>
<organism evidence="2 3">
    <name type="scientific">Pseudokineococcus basanitobsidens</name>
    <dbReference type="NCBI Taxonomy" id="1926649"/>
    <lineage>
        <taxon>Bacteria</taxon>
        <taxon>Bacillati</taxon>
        <taxon>Actinomycetota</taxon>
        <taxon>Actinomycetes</taxon>
        <taxon>Kineosporiales</taxon>
        <taxon>Kineosporiaceae</taxon>
        <taxon>Pseudokineococcus</taxon>
    </lineage>
</organism>
<accession>A0ABU8RKZ2</accession>
<protein>
    <submittedName>
        <fullName evidence="2">Polyphosphate polymerase domain-containing protein</fullName>
    </submittedName>
</protein>
<sequence length="267" mass="29304">MSGLAPVLPGRPVPSALAQRLAPALDRFAPISLDELVAAASLQTRTDRKYLLDPRASERLLGAMEDRAVVLDTGGRRAFGYESVYVDTPDLLAYRAAAHGRRRRFKVRTRTYLDTGECVLEVKTQGGRGETVKERRPHPLADRDALPPDAERFVRTRVGPLLGDAPLRPVLTTTYARSTLLDREAGARLTCDVGLVCTGPDGDAVVLDDHVLVETKSAGAPGAADRWLWSAGVRPVTISKYCVGLACLRPELPANRWHRTLRRYFGR</sequence>